<keyword evidence="13" id="KW-1185">Reference proteome</keyword>
<dbReference type="GO" id="GO:0006094">
    <property type="term" value="P:gluconeogenesis"/>
    <property type="evidence" value="ECO:0007669"/>
    <property type="project" value="UniProtKB-KW"/>
</dbReference>
<evidence type="ECO:0000256" key="5">
    <source>
        <dbReference type="ARBA" id="ARBA00012093"/>
    </source>
</evidence>
<evidence type="ECO:0000256" key="8">
    <source>
        <dbReference type="ARBA" id="ARBA00022898"/>
    </source>
</evidence>
<dbReference type="SUPFAM" id="SSF53686">
    <property type="entry name" value="Tryptophan synthase beta subunit-like PLP-dependent enzymes"/>
    <property type="match status" value="1"/>
</dbReference>
<evidence type="ECO:0000256" key="4">
    <source>
        <dbReference type="ARBA" id="ARBA00010869"/>
    </source>
</evidence>
<dbReference type="GO" id="GO:0005737">
    <property type="term" value="C:cytoplasm"/>
    <property type="evidence" value="ECO:0007669"/>
    <property type="project" value="UniProtKB-SubCell"/>
</dbReference>
<dbReference type="Proteomes" id="UP000799423">
    <property type="component" value="Unassembled WGS sequence"/>
</dbReference>
<dbReference type="GO" id="GO:0030170">
    <property type="term" value="F:pyridoxal phosphate binding"/>
    <property type="evidence" value="ECO:0007669"/>
    <property type="project" value="InterPro"/>
</dbReference>
<evidence type="ECO:0000313" key="13">
    <source>
        <dbReference type="Proteomes" id="UP000799423"/>
    </source>
</evidence>
<organism evidence="12 13">
    <name type="scientific">Plenodomus tracheiphilus IPT5</name>
    <dbReference type="NCBI Taxonomy" id="1408161"/>
    <lineage>
        <taxon>Eukaryota</taxon>
        <taxon>Fungi</taxon>
        <taxon>Dikarya</taxon>
        <taxon>Ascomycota</taxon>
        <taxon>Pezizomycotina</taxon>
        <taxon>Dothideomycetes</taxon>
        <taxon>Pleosporomycetidae</taxon>
        <taxon>Pleosporales</taxon>
        <taxon>Pleosporineae</taxon>
        <taxon>Leptosphaeriaceae</taxon>
        <taxon>Plenodomus</taxon>
    </lineage>
</organism>
<dbReference type="PANTHER" id="PTHR48078">
    <property type="entry name" value="THREONINE DEHYDRATASE, MITOCHONDRIAL-RELATED"/>
    <property type="match status" value="1"/>
</dbReference>
<keyword evidence="9" id="KW-0456">Lyase</keyword>
<dbReference type="GO" id="GO:0004794">
    <property type="term" value="F:threonine deaminase activity"/>
    <property type="evidence" value="ECO:0007669"/>
    <property type="project" value="TreeGrafter"/>
</dbReference>
<comment type="catalytic activity">
    <reaction evidence="10">
        <text>L-serine = pyruvate + NH4(+)</text>
        <dbReference type="Rhea" id="RHEA:19169"/>
        <dbReference type="ChEBI" id="CHEBI:15361"/>
        <dbReference type="ChEBI" id="CHEBI:28938"/>
        <dbReference type="ChEBI" id="CHEBI:33384"/>
        <dbReference type="EC" id="4.3.1.17"/>
    </reaction>
</comment>
<evidence type="ECO:0000256" key="10">
    <source>
        <dbReference type="ARBA" id="ARBA00049406"/>
    </source>
</evidence>
<reference evidence="12" key="1">
    <citation type="submission" date="2020-01" db="EMBL/GenBank/DDBJ databases">
        <authorList>
            <consortium name="DOE Joint Genome Institute"/>
            <person name="Haridas S."/>
            <person name="Albert R."/>
            <person name="Binder M."/>
            <person name="Bloem J."/>
            <person name="Labutti K."/>
            <person name="Salamov A."/>
            <person name="Andreopoulos B."/>
            <person name="Baker S.E."/>
            <person name="Barry K."/>
            <person name="Bills G."/>
            <person name="Bluhm B.H."/>
            <person name="Cannon C."/>
            <person name="Castanera R."/>
            <person name="Culley D.E."/>
            <person name="Daum C."/>
            <person name="Ezra D."/>
            <person name="Gonzalez J.B."/>
            <person name="Henrissat B."/>
            <person name="Kuo A."/>
            <person name="Liang C."/>
            <person name="Lipzen A."/>
            <person name="Lutzoni F."/>
            <person name="Magnuson J."/>
            <person name="Mondo S."/>
            <person name="Nolan M."/>
            <person name="Ohm R."/>
            <person name="Pangilinan J."/>
            <person name="Park H.-J."/>
            <person name="Ramirez L."/>
            <person name="Alfaro M."/>
            <person name="Sun H."/>
            <person name="Tritt A."/>
            <person name="Yoshinaga Y."/>
            <person name="Zwiers L.-H."/>
            <person name="Turgeon B.G."/>
            <person name="Goodwin S.B."/>
            <person name="Spatafora J.W."/>
            <person name="Crous P.W."/>
            <person name="Grigoriev I.V."/>
        </authorList>
    </citation>
    <scope>NUCLEOTIDE SEQUENCE</scope>
    <source>
        <strain evidence="12">IPT5</strain>
    </source>
</reference>
<evidence type="ECO:0000256" key="9">
    <source>
        <dbReference type="ARBA" id="ARBA00023239"/>
    </source>
</evidence>
<evidence type="ECO:0000259" key="11">
    <source>
        <dbReference type="Pfam" id="PF00291"/>
    </source>
</evidence>
<evidence type="ECO:0000256" key="7">
    <source>
        <dbReference type="ARBA" id="ARBA00022490"/>
    </source>
</evidence>
<dbReference type="GO" id="GO:0003941">
    <property type="term" value="F:L-serine ammonia-lyase activity"/>
    <property type="evidence" value="ECO:0007669"/>
    <property type="project" value="UniProtKB-EC"/>
</dbReference>
<sequence length="333" mass="35514">MPSLPQPWRKTPLIHSALLSKHAGCQIYLKLENLQPSGSFKSRGIGYFMQSHPSTSPPAKPTHFYSSSGGNAGLACVHAAVTLKSLATIVVPMSTTPYMISKIRAAGATEVIQHGSSWVEADSFLRETVIPGARARGEDAVYVPPFDDSRVWDGHATMVEEIFEQLGSGVKAPDALVCSVGGGGLFSGIMRGLERAKYPDLQVLAVETEGADSLALSLKEGKLSTLPAITSIATSLGARTVAAQAFAYAQRDSVRSVVFSDDVAKEGCVRFAHDERIMVEPACGVSLALCYEGRLRKILPHLNEESKVVITVCGGSNISTQMLGDWARSLNIP</sequence>
<accession>A0A6A7AV05</accession>
<evidence type="ECO:0000256" key="3">
    <source>
        <dbReference type="ARBA" id="ARBA00004742"/>
    </source>
</evidence>
<gene>
    <name evidence="12" type="ORF">T440DRAFT_510521</name>
</gene>
<dbReference type="AlphaFoldDB" id="A0A6A7AV05"/>
<evidence type="ECO:0000256" key="6">
    <source>
        <dbReference type="ARBA" id="ARBA00022432"/>
    </source>
</evidence>
<dbReference type="PANTHER" id="PTHR48078:SF2">
    <property type="entry name" value="CATABOLIC L-SERINE_THREONINE DEHYDRATASE"/>
    <property type="match status" value="1"/>
</dbReference>
<name>A0A6A7AV05_9PLEO</name>
<dbReference type="InterPro" id="IPR000634">
    <property type="entry name" value="Ser/Thr_deHydtase_PyrdxlP-BS"/>
</dbReference>
<dbReference type="Pfam" id="PF00291">
    <property type="entry name" value="PALP"/>
    <property type="match status" value="1"/>
</dbReference>
<evidence type="ECO:0000313" key="12">
    <source>
        <dbReference type="EMBL" id="KAF2847096.1"/>
    </source>
</evidence>
<comment type="cofactor">
    <cofactor evidence="1">
        <name>pyridoxal 5'-phosphate</name>
        <dbReference type="ChEBI" id="CHEBI:597326"/>
    </cofactor>
</comment>
<protein>
    <recommendedName>
        <fullName evidence="5">L-serine ammonia-lyase</fullName>
        <ecNumber evidence="5">4.3.1.17</ecNumber>
    </recommendedName>
</protein>
<dbReference type="FunFam" id="3.40.50.1100:FF:000040">
    <property type="entry name" value="L-serine dehydratase, putative"/>
    <property type="match status" value="1"/>
</dbReference>
<evidence type="ECO:0000256" key="1">
    <source>
        <dbReference type="ARBA" id="ARBA00001933"/>
    </source>
</evidence>
<keyword evidence="6" id="KW-0312">Gluconeogenesis</keyword>
<dbReference type="PROSITE" id="PS00165">
    <property type="entry name" value="DEHYDRATASE_SER_THR"/>
    <property type="match status" value="1"/>
</dbReference>
<dbReference type="InterPro" id="IPR001926">
    <property type="entry name" value="TrpB-like_PALP"/>
</dbReference>
<dbReference type="GO" id="GO:0006567">
    <property type="term" value="P:L-threonine catabolic process"/>
    <property type="evidence" value="ECO:0007669"/>
    <property type="project" value="TreeGrafter"/>
</dbReference>
<dbReference type="GO" id="GO:0009097">
    <property type="term" value="P:isoleucine biosynthetic process"/>
    <property type="evidence" value="ECO:0007669"/>
    <property type="project" value="TreeGrafter"/>
</dbReference>
<dbReference type="CDD" id="cd06448">
    <property type="entry name" value="L-Ser-dehyd"/>
    <property type="match status" value="1"/>
</dbReference>
<dbReference type="EC" id="4.3.1.17" evidence="5"/>
<proteinExistence type="inferred from homology"/>
<comment type="similarity">
    <text evidence="4">Belongs to the serine/threonine dehydratase family.</text>
</comment>
<dbReference type="GO" id="GO:0006565">
    <property type="term" value="P:L-serine catabolic process"/>
    <property type="evidence" value="ECO:0007669"/>
    <property type="project" value="TreeGrafter"/>
</dbReference>
<keyword evidence="7" id="KW-0963">Cytoplasm</keyword>
<evidence type="ECO:0000256" key="2">
    <source>
        <dbReference type="ARBA" id="ARBA00004496"/>
    </source>
</evidence>
<comment type="subcellular location">
    <subcellularLocation>
        <location evidence="2">Cytoplasm</location>
    </subcellularLocation>
</comment>
<dbReference type="EMBL" id="MU006329">
    <property type="protein sequence ID" value="KAF2847096.1"/>
    <property type="molecule type" value="Genomic_DNA"/>
</dbReference>
<comment type="pathway">
    <text evidence="3">Carbohydrate biosynthesis; gluconeogenesis.</text>
</comment>
<feature type="domain" description="Tryptophan synthase beta chain-like PALP" evidence="11">
    <location>
        <begin position="7"/>
        <end position="314"/>
    </location>
</feature>
<dbReference type="InterPro" id="IPR036052">
    <property type="entry name" value="TrpB-like_PALP_sf"/>
</dbReference>
<dbReference type="OrthoDB" id="7773036at2759"/>
<keyword evidence="8" id="KW-0663">Pyridoxal phosphate</keyword>
<dbReference type="InterPro" id="IPR050147">
    <property type="entry name" value="Ser/Thr_Dehydratase"/>
</dbReference>
<dbReference type="Gene3D" id="3.40.50.1100">
    <property type="match status" value="2"/>
</dbReference>